<organism evidence="1 2">
    <name type="scientific">Bacillus fungorum</name>
    <dbReference type="NCBI Taxonomy" id="2039284"/>
    <lineage>
        <taxon>Bacteria</taxon>
        <taxon>Bacillati</taxon>
        <taxon>Bacillota</taxon>
        <taxon>Bacilli</taxon>
        <taxon>Bacillales</taxon>
        <taxon>Bacillaceae</taxon>
        <taxon>Bacillus</taxon>
    </lineage>
</organism>
<comment type="caution">
    <text evidence="1">The sequence shown here is derived from an EMBL/GenBank/DDBJ whole genome shotgun (WGS) entry which is preliminary data.</text>
</comment>
<dbReference type="Proteomes" id="UP000228484">
    <property type="component" value="Unassembled WGS sequence"/>
</dbReference>
<name>A0A2G6Q4E2_9BACI</name>
<dbReference type="EMBL" id="NWUW01000127">
    <property type="protein sequence ID" value="PIE91686.1"/>
    <property type="molecule type" value="Genomic_DNA"/>
</dbReference>
<reference evidence="1 2" key="1">
    <citation type="submission" date="2017-09" db="EMBL/GenBank/DDBJ databases">
        <title>Biocontrol bacteria screening and application from spent mushroom substrate.</title>
        <authorList>
            <person name="Sun X."/>
        </authorList>
    </citation>
    <scope>NUCLEOTIDE SEQUENCE [LARGE SCALE GENOMIC DNA]</scope>
    <source>
        <strain evidence="1 2">100374</strain>
    </source>
</reference>
<accession>A0A2G6Q4E2</accession>
<proteinExistence type="predicted"/>
<evidence type="ECO:0000313" key="2">
    <source>
        <dbReference type="Proteomes" id="UP000228484"/>
    </source>
</evidence>
<protein>
    <submittedName>
        <fullName evidence="1">Uncharacterized protein</fullName>
    </submittedName>
</protein>
<sequence>MTKYTEEQFLYFTTTLNHLDSIKEDRETYWYEYKKLQDWLQEQQLSTAFIILAKKTPSSRSVKGDSPVSRWEMNWLRIRDGRKPS</sequence>
<evidence type="ECO:0000313" key="1">
    <source>
        <dbReference type="EMBL" id="PIE91686.1"/>
    </source>
</evidence>
<keyword evidence="2" id="KW-1185">Reference proteome</keyword>
<gene>
    <name evidence="1" type="ORF">CO726_30865</name>
</gene>
<dbReference type="RefSeq" id="WP_099686831.1">
    <property type="nucleotide sequence ID" value="NZ_NWUW01000127.1"/>
</dbReference>
<dbReference type="AlphaFoldDB" id="A0A2G6Q4E2"/>